<dbReference type="Pfam" id="PF08448">
    <property type="entry name" value="PAS_4"/>
    <property type="match status" value="1"/>
</dbReference>
<accession>A0A1G8WS79</accession>
<dbReference type="Gene3D" id="1.10.287.130">
    <property type="match status" value="1"/>
</dbReference>
<keyword evidence="5" id="KW-0418">Kinase</keyword>
<dbReference type="CDD" id="cd00082">
    <property type="entry name" value="HisKA"/>
    <property type="match status" value="1"/>
</dbReference>
<evidence type="ECO:0000259" key="8">
    <source>
        <dbReference type="PROSITE" id="PS50112"/>
    </source>
</evidence>
<dbReference type="InterPro" id="IPR013655">
    <property type="entry name" value="PAS_fold_3"/>
</dbReference>
<evidence type="ECO:0000259" key="7">
    <source>
        <dbReference type="PROSITE" id="PS50109"/>
    </source>
</evidence>
<dbReference type="SMART" id="SM00388">
    <property type="entry name" value="HisKA"/>
    <property type="match status" value="1"/>
</dbReference>
<dbReference type="InterPro" id="IPR036890">
    <property type="entry name" value="HATPase_C_sf"/>
</dbReference>
<keyword evidence="11" id="KW-1185">Reference proteome</keyword>
<keyword evidence="3" id="KW-0597">Phosphoprotein</keyword>
<keyword evidence="6" id="KW-0902">Two-component regulatory system</keyword>
<reference evidence="10 11" key="1">
    <citation type="submission" date="2016-10" db="EMBL/GenBank/DDBJ databases">
        <authorList>
            <person name="de Groot N.N."/>
        </authorList>
    </citation>
    <scope>NUCLEOTIDE SEQUENCE [LARGE SCALE GENOMIC DNA]</scope>
    <source>
        <strain evidence="10 11">IBRC-M10015</strain>
    </source>
</reference>
<dbReference type="InterPro" id="IPR005467">
    <property type="entry name" value="His_kinase_dom"/>
</dbReference>
<dbReference type="SUPFAM" id="SSF47384">
    <property type="entry name" value="Homodimeric domain of signal transducing histidine kinase"/>
    <property type="match status" value="1"/>
</dbReference>
<dbReference type="SUPFAM" id="SSF55785">
    <property type="entry name" value="PYP-like sensor domain (PAS domain)"/>
    <property type="match status" value="2"/>
</dbReference>
<feature type="domain" description="PAC" evidence="9">
    <location>
        <begin position="76"/>
        <end position="127"/>
    </location>
</feature>
<dbReference type="EMBL" id="FNFC01000009">
    <property type="protein sequence ID" value="SDJ80926.1"/>
    <property type="molecule type" value="Genomic_DNA"/>
</dbReference>
<dbReference type="InterPro" id="IPR003594">
    <property type="entry name" value="HATPase_dom"/>
</dbReference>
<dbReference type="InterPro" id="IPR001610">
    <property type="entry name" value="PAC"/>
</dbReference>
<dbReference type="InterPro" id="IPR003661">
    <property type="entry name" value="HisK_dim/P_dom"/>
</dbReference>
<dbReference type="CDD" id="cd00130">
    <property type="entry name" value="PAS"/>
    <property type="match status" value="2"/>
</dbReference>
<dbReference type="SMART" id="SM00086">
    <property type="entry name" value="PAC"/>
    <property type="match status" value="2"/>
</dbReference>
<dbReference type="NCBIfam" id="TIGR00229">
    <property type="entry name" value="sensory_box"/>
    <property type="match status" value="2"/>
</dbReference>
<feature type="domain" description="Histidine kinase" evidence="7">
    <location>
        <begin position="269"/>
        <end position="458"/>
    </location>
</feature>
<sequence>MCNDLYRKLVEESADMATIIDTDGQMSYVSPSVREVLGYEPEELVGEVGYEYQHPDDRETVADAIERLKANPDDTQVVESRFRHAEGSWRWVEATLQNRFDDETIDGILVNSRDITEQKRRAAEYEDLADEYTRLLDAVKDGIFYVTVEATEAGYEFRFERLNDAYEEQTGLTSEEVVDKTPTEVFGDELGAEVESNYRRCARAREPITYQEELPVETGARFWQTNLAPVLSDGEVIRIIGITRNVTDRVKRERQLRSQNEQLEEFASVVSHDLRNPLNVAQARTTLLAEECESEHLDPIVRSLDRMEELISDTLTLARQGQIVADPGPIPLVDLVGGCWKSVSTESATIDIADDITIRGDRSRLQHVFENLFRNAVEHGGDDVTITVGSTDDHCLYVEDTGPGIPEDERAEVFEPGVSSATGGTGFGLTIVRRIAEAHGWDVDIVDGDAGGARFEFSGVDIEPR</sequence>
<name>A0A1G8WS79_9EURY</name>
<dbReference type="Gene3D" id="3.30.565.10">
    <property type="entry name" value="Histidine kinase-like ATPase, C-terminal domain"/>
    <property type="match status" value="1"/>
</dbReference>
<dbReference type="SMART" id="SM00091">
    <property type="entry name" value="PAS"/>
    <property type="match status" value="2"/>
</dbReference>
<dbReference type="Pfam" id="PF08447">
    <property type="entry name" value="PAS_3"/>
    <property type="match status" value="1"/>
</dbReference>
<dbReference type="PROSITE" id="PS50112">
    <property type="entry name" value="PAS"/>
    <property type="match status" value="2"/>
</dbReference>
<dbReference type="PROSITE" id="PS50113">
    <property type="entry name" value="PAC"/>
    <property type="match status" value="1"/>
</dbReference>
<organism evidence="10 11">
    <name type="scientific">Halovenus aranensis</name>
    <dbReference type="NCBI Taxonomy" id="890420"/>
    <lineage>
        <taxon>Archaea</taxon>
        <taxon>Methanobacteriati</taxon>
        <taxon>Methanobacteriota</taxon>
        <taxon>Stenosarchaea group</taxon>
        <taxon>Halobacteria</taxon>
        <taxon>Halobacteriales</taxon>
        <taxon>Haloarculaceae</taxon>
        <taxon>Halovenus</taxon>
    </lineage>
</organism>
<dbReference type="RefSeq" id="WP_092702862.1">
    <property type="nucleotide sequence ID" value="NZ_FNFC01000009.1"/>
</dbReference>
<dbReference type="InterPro" id="IPR036097">
    <property type="entry name" value="HisK_dim/P_sf"/>
</dbReference>
<dbReference type="STRING" id="890420.SAMN05216226_109171"/>
<dbReference type="SUPFAM" id="SSF55874">
    <property type="entry name" value="ATPase domain of HSP90 chaperone/DNA topoisomerase II/histidine kinase"/>
    <property type="match status" value="1"/>
</dbReference>
<dbReference type="Pfam" id="PF02518">
    <property type="entry name" value="HATPase_c"/>
    <property type="match status" value="1"/>
</dbReference>
<evidence type="ECO:0000256" key="6">
    <source>
        <dbReference type="ARBA" id="ARBA00023012"/>
    </source>
</evidence>
<dbReference type="InterPro" id="IPR050736">
    <property type="entry name" value="Sensor_HK_Regulatory"/>
</dbReference>
<evidence type="ECO:0000256" key="3">
    <source>
        <dbReference type="ARBA" id="ARBA00022553"/>
    </source>
</evidence>
<gene>
    <name evidence="10" type="ORF">SAMN05216226_109171</name>
</gene>
<evidence type="ECO:0000256" key="4">
    <source>
        <dbReference type="ARBA" id="ARBA00022679"/>
    </source>
</evidence>
<dbReference type="InterPro" id="IPR004358">
    <property type="entry name" value="Sig_transdc_His_kin-like_C"/>
</dbReference>
<dbReference type="InterPro" id="IPR035965">
    <property type="entry name" value="PAS-like_dom_sf"/>
</dbReference>
<proteinExistence type="predicted"/>
<dbReference type="PANTHER" id="PTHR43711:SF1">
    <property type="entry name" value="HISTIDINE KINASE 1"/>
    <property type="match status" value="1"/>
</dbReference>
<dbReference type="InterPro" id="IPR000700">
    <property type="entry name" value="PAS-assoc_C"/>
</dbReference>
<dbReference type="SMART" id="SM00387">
    <property type="entry name" value="HATPase_c"/>
    <property type="match status" value="1"/>
</dbReference>
<evidence type="ECO:0000313" key="10">
    <source>
        <dbReference type="EMBL" id="SDJ80926.1"/>
    </source>
</evidence>
<dbReference type="Gene3D" id="3.30.450.20">
    <property type="entry name" value="PAS domain"/>
    <property type="match status" value="2"/>
</dbReference>
<dbReference type="InterPro" id="IPR013656">
    <property type="entry name" value="PAS_4"/>
</dbReference>
<evidence type="ECO:0000256" key="1">
    <source>
        <dbReference type="ARBA" id="ARBA00000085"/>
    </source>
</evidence>
<feature type="domain" description="PAS" evidence="8">
    <location>
        <begin position="2"/>
        <end position="72"/>
    </location>
</feature>
<dbReference type="PRINTS" id="PR00344">
    <property type="entry name" value="BCTRLSENSOR"/>
</dbReference>
<keyword evidence="4" id="KW-0808">Transferase</keyword>
<dbReference type="Proteomes" id="UP000198856">
    <property type="component" value="Unassembled WGS sequence"/>
</dbReference>
<dbReference type="Pfam" id="PF00512">
    <property type="entry name" value="HisKA"/>
    <property type="match status" value="1"/>
</dbReference>
<dbReference type="InterPro" id="IPR000014">
    <property type="entry name" value="PAS"/>
</dbReference>
<dbReference type="OrthoDB" id="8127at2157"/>
<dbReference type="GO" id="GO:0000155">
    <property type="term" value="F:phosphorelay sensor kinase activity"/>
    <property type="evidence" value="ECO:0007669"/>
    <property type="project" value="InterPro"/>
</dbReference>
<evidence type="ECO:0000313" key="11">
    <source>
        <dbReference type="Proteomes" id="UP000198856"/>
    </source>
</evidence>
<comment type="catalytic activity">
    <reaction evidence="1">
        <text>ATP + protein L-histidine = ADP + protein N-phospho-L-histidine.</text>
        <dbReference type="EC" id="2.7.13.3"/>
    </reaction>
</comment>
<dbReference type="PANTHER" id="PTHR43711">
    <property type="entry name" value="TWO-COMPONENT HISTIDINE KINASE"/>
    <property type="match status" value="1"/>
</dbReference>
<evidence type="ECO:0000259" key="9">
    <source>
        <dbReference type="PROSITE" id="PS50113"/>
    </source>
</evidence>
<evidence type="ECO:0000256" key="2">
    <source>
        <dbReference type="ARBA" id="ARBA00012438"/>
    </source>
</evidence>
<feature type="domain" description="PAS" evidence="8">
    <location>
        <begin position="128"/>
        <end position="205"/>
    </location>
</feature>
<evidence type="ECO:0000256" key="5">
    <source>
        <dbReference type="ARBA" id="ARBA00022777"/>
    </source>
</evidence>
<dbReference type="EC" id="2.7.13.3" evidence="2"/>
<protein>
    <recommendedName>
        <fullName evidence="2">histidine kinase</fullName>
        <ecNumber evidence="2">2.7.13.3</ecNumber>
    </recommendedName>
</protein>
<dbReference type="AlphaFoldDB" id="A0A1G8WS79"/>
<dbReference type="PROSITE" id="PS50109">
    <property type="entry name" value="HIS_KIN"/>
    <property type="match status" value="1"/>
</dbReference>